<keyword evidence="6" id="KW-0010">Activator</keyword>
<sequence length="459" mass="50540">MPDLKENVPILLVDDEAPMRQAVEQWLQIAGHTVEAFPAAEPALAAIRHDHPGILVTDLRLGGMDGMELLRRTLAIDPDFPVVVMTGHGDVSTAVEAMHIGAYDFVEKPFSPERFTDIVRRACEKRRLTLDNRMLRRAVAEDSLESRIIGTSQAARSLRAAVAEVAASDAAVVLYGETGAGKDLVARCIHDFGRRARQQFVAINCAAIPETMVESELFGHEAGAFTSAVARRIGKFEHAHRGTLFLDEIESMPAAVQAKLLRALQDRTIERLGSNQTIQADTRTIAASKVDLRVASEDGRFRADLYYRLCVVELHIPPLRERAEDIVLLFEHFAASSAERHGREPRPLRAATLSALRAHSWPGNIRELRNAAERYALGFGEALEPRLATPASPASRRLSLARELEEAERRIIEQALAESGGNIAAVMERLDVPRRTLNEKMARLGIDRAAFAAGENAGR</sequence>
<dbReference type="Pfam" id="PF02954">
    <property type="entry name" value="HTH_8"/>
    <property type="match status" value="1"/>
</dbReference>
<dbReference type="SMART" id="SM00382">
    <property type="entry name" value="AAA"/>
    <property type="match status" value="1"/>
</dbReference>
<evidence type="ECO:0000259" key="9">
    <source>
        <dbReference type="PROSITE" id="PS50045"/>
    </source>
</evidence>
<dbReference type="Proteomes" id="UP000094622">
    <property type="component" value="Unassembled WGS sequence"/>
</dbReference>
<dbReference type="PANTHER" id="PTHR32071:SF57">
    <property type="entry name" value="C4-DICARBOXYLATE TRANSPORT TRANSCRIPTIONAL REGULATORY PROTEIN DCTD"/>
    <property type="match status" value="1"/>
</dbReference>
<dbReference type="GO" id="GO:0005524">
    <property type="term" value="F:ATP binding"/>
    <property type="evidence" value="ECO:0007669"/>
    <property type="project" value="UniProtKB-KW"/>
</dbReference>
<dbReference type="Gene3D" id="1.10.10.60">
    <property type="entry name" value="Homeodomain-like"/>
    <property type="match status" value="1"/>
</dbReference>
<dbReference type="GO" id="GO:0043565">
    <property type="term" value="F:sequence-specific DNA binding"/>
    <property type="evidence" value="ECO:0007669"/>
    <property type="project" value="InterPro"/>
</dbReference>
<dbReference type="Pfam" id="PF00072">
    <property type="entry name" value="Response_reg"/>
    <property type="match status" value="1"/>
</dbReference>
<evidence type="ECO:0000256" key="1">
    <source>
        <dbReference type="ARBA" id="ARBA00022553"/>
    </source>
</evidence>
<feature type="modified residue" description="4-aspartylphosphate" evidence="8">
    <location>
        <position position="58"/>
    </location>
</feature>
<reference evidence="11 12" key="1">
    <citation type="submission" date="2016-07" db="EMBL/GenBank/DDBJ databases">
        <title>Draft Genome Sequence of Methylobrevis pamukkalensis PK2.</title>
        <authorList>
            <person name="Vasilenko O.V."/>
            <person name="Doronina N.V."/>
            <person name="Shmareva M.N."/>
            <person name="Tarlachkov S.V."/>
            <person name="Mustakhimov I."/>
            <person name="Trotsenko Y.A."/>
        </authorList>
    </citation>
    <scope>NUCLEOTIDE SEQUENCE [LARGE SCALE GENOMIC DNA]</scope>
    <source>
        <strain evidence="11 12">PK2</strain>
    </source>
</reference>
<dbReference type="InterPro" id="IPR027417">
    <property type="entry name" value="P-loop_NTPase"/>
</dbReference>
<evidence type="ECO:0000313" key="11">
    <source>
        <dbReference type="EMBL" id="ODN72627.1"/>
    </source>
</evidence>
<evidence type="ECO:0000256" key="7">
    <source>
        <dbReference type="ARBA" id="ARBA00023163"/>
    </source>
</evidence>
<dbReference type="InterPro" id="IPR001789">
    <property type="entry name" value="Sig_transdc_resp-reg_receiver"/>
</dbReference>
<dbReference type="FunFam" id="3.40.50.300:FF:000006">
    <property type="entry name" value="DNA-binding transcriptional regulator NtrC"/>
    <property type="match status" value="1"/>
</dbReference>
<dbReference type="PATRIC" id="fig|1439726.3.peg.126"/>
<proteinExistence type="predicted"/>
<keyword evidence="1 8" id="KW-0597">Phosphoprotein</keyword>
<dbReference type="Pfam" id="PF25601">
    <property type="entry name" value="AAA_lid_14"/>
    <property type="match status" value="1"/>
</dbReference>
<dbReference type="InterPro" id="IPR058031">
    <property type="entry name" value="AAA_lid_NorR"/>
</dbReference>
<keyword evidence="7" id="KW-0804">Transcription</keyword>
<dbReference type="SUPFAM" id="SSF46689">
    <property type="entry name" value="Homeodomain-like"/>
    <property type="match status" value="1"/>
</dbReference>
<dbReference type="PROSITE" id="PS50110">
    <property type="entry name" value="RESPONSE_REGULATORY"/>
    <property type="match status" value="1"/>
</dbReference>
<name>A0A1E3H8G9_9HYPH</name>
<gene>
    <name evidence="11" type="primary">dctD_1</name>
    <name evidence="11" type="ORF">A6302_00120</name>
</gene>
<dbReference type="InterPro" id="IPR011006">
    <property type="entry name" value="CheY-like_superfamily"/>
</dbReference>
<dbReference type="EMBL" id="MCRJ01000001">
    <property type="protein sequence ID" value="ODN72627.1"/>
    <property type="molecule type" value="Genomic_DNA"/>
</dbReference>
<dbReference type="InterPro" id="IPR025662">
    <property type="entry name" value="Sigma_54_int_dom_ATP-bd_1"/>
</dbReference>
<evidence type="ECO:0000256" key="8">
    <source>
        <dbReference type="PROSITE-ProRule" id="PRU00169"/>
    </source>
</evidence>
<dbReference type="GO" id="GO:0006355">
    <property type="term" value="P:regulation of DNA-templated transcription"/>
    <property type="evidence" value="ECO:0007669"/>
    <property type="project" value="InterPro"/>
</dbReference>
<dbReference type="Gene3D" id="3.40.50.2300">
    <property type="match status" value="1"/>
</dbReference>
<protein>
    <submittedName>
        <fullName evidence="11">C4-dicarboxylate transport transcriptional regulatory protein DctD</fullName>
    </submittedName>
</protein>
<evidence type="ECO:0000313" key="12">
    <source>
        <dbReference type="Proteomes" id="UP000094622"/>
    </source>
</evidence>
<evidence type="ECO:0000259" key="10">
    <source>
        <dbReference type="PROSITE" id="PS50110"/>
    </source>
</evidence>
<dbReference type="CDD" id="cd17549">
    <property type="entry name" value="REC_DctD-like"/>
    <property type="match status" value="1"/>
</dbReference>
<evidence type="ECO:0000256" key="6">
    <source>
        <dbReference type="ARBA" id="ARBA00023159"/>
    </source>
</evidence>
<dbReference type="PROSITE" id="PS00688">
    <property type="entry name" value="SIGMA54_INTERACT_3"/>
    <property type="match status" value="1"/>
</dbReference>
<dbReference type="InterPro" id="IPR003593">
    <property type="entry name" value="AAA+_ATPase"/>
</dbReference>
<dbReference type="CDD" id="cd00009">
    <property type="entry name" value="AAA"/>
    <property type="match status" value="1"/>
</dbReference>
<keyword evidence="2" id="KW-0547">Nucleotide-binding</keyword>
<dbReference type="InterPro" id="IPR009057">
    <property type="entry name" value="Homeodomain-like_sf"/>
</dbReference>
<dbReference type="OrthoDB" id="9802388at2"/>
<dbReference type="AlphaFoldDB" id="A0A1E3H8G9"/>
<feature type="domain" description="Sigma-54 factor interaction" evidence="9">
    <location>
        <begin position="148"/>
        <end position="377"/>
    </location>
</feature>
<feature type="domain" description="Response regulatory" evidence="10">
    <location>
        <begin position="9"/>
        <end position="123"/>
    </location>
</feature>
<dbReference type="PROSITE" id="PS00675">
    <property type="entry name" value="SIGMA54_INTERACT_1"/>
    <property type="match status" value="1"/>
</dbReference>
<dbReference type="Gene3D" id="1.10.8.60">
    <property type="match status" value="1"/>
</dbReference>
<dbReference type="SUPFAM" id="SSF52540">
    <property type="entry name" value="P-loop containing nucleoside triphosphate hydrolases"/>
    <property type="match status" value="1"/>
</dbReference>
<keyword evidence="12" id="KW-1185">Reference proteome</keyword>
<keyword evidence="4" id="KW-0902">Two-component regulatory system</keyword>
<dbReference type="InterPro" id="IPR002197">
    <property type="entry name" value="HTH_Fis"/>
</dbReference>
<evidence type="ECO:0000256" key="4">
    <source>
        <dbReference type="ARBA" id="ARBA00023012"/>
    </source>
</evidence>
<evidence type="ECO:0000256" key="5">
    <source>
        <dbReference type="ARBA" id="ARBA00023015"/>
    </source>
</evidence>
<accession>A0A1E3H8G9</accession>
<dbReference type="PANTHER" id="PTHR32071">
    <property type="entry name" value="TRANSCRIPTIONAL REGULATORY PROTEIN"/>
    <property type="match status" value="1"/>
</dbReference>
<dbReference type="FunFam" id="3.40.50.2300:FF:000018">
    <property type="entry name" value="DNA-binding transcriptional regulator NtrC"/>
    <property type="match status" value="1"/>
</dbReference>
<keyword evidence="5" id="KW-0805">Transcription regulation</keyword>
<comment type="caution">
    <text evidence="11">The sequence shown here is derived from an EMBL/GenBank/DDBJ whole genome shotgun (WGS) entry which is preliminary data.</text>
</comment>
<evidence type="ECO:0000256" key="2">
    <source>
        <dbReference type="ARBA" id="ARBA00022741"/>
    </source>
</evidence>
<dbReference type="Pfam" id="PF00158">
    <property type="entry name" value="Sigma54_activat"/>
    <property type="match status" value="1"/>
</dbReference>
<dbReference type="SMART" id="SM00448">
    <property type="entry name" value="REC"/>
    <property type="match status" value="1"/>
</dbReference>
<dbReference type="GO" id="GO:0000160">
    <property type="term" value="P:phosphorelay signal transduction system"/>
    <property type="evidence" value="ECO:0007669"/>
    <property type="project" value="UniProtKB-KW"/>
</dbReference>
<dbReference type="RefSeq" id="WP_069305386.1">
    <property type="nucleotide sequence ID" value="NZ_MCRJ01000001.1"/>
</dbReference>
<organism evidence="11 12">
    <name type="scientific">Methylobrevis pamukkalensis</name>
    <dbReference type="NCBI Taxonomy" id="1439726"/>
    <lineage>
        <taxon>Bacteria</taxon>
        <taxon>Pseudomonadati</taxon>
        <taxon>Pseudomonadota</taxon>
        <taxon>Alphaproteobacteria</taxon>
        <taxon>Hyphomicrobiales</taxon>
        <taxon>Pleomorphomonadaceae</taxon>
        <taxon>Methylobrevis</taxon>
    </lineage>
</organism>
<dbReference type="InterPro" id="IPR002078">
    <property type="entry name" value="Sigma_54_int"/>
</dbReference>
<evidence type="ECO:0000256" key="3">
    <source>
        <dbReference type="ARBA" id="ARBA00022840"/>
    </source>
</evidence>
<dbReference type="InterPro" id="IPR025944">
    <property type="entry name" value="Sigma_54_int_dom_CS"/>
</dbReference>
<dbReference type="SUPFAM" id="SSF52172">
    <property type="entry name" value="CheY-like"/>
    <property type="match status" value="1"/>
</dbReference>
<dbReference type="Gene3D" id="3.40.50.300">
    <property type="entry name" value="P-loop containing nucleotide triphosphate hydrolases"/>
    <property type="match status" value="1"/>
</dbReference>
<dbReference type="PROSITE" id="PS50045">
    <property type="entry name" value="SIGMA54_INTERACT_4"/>
    <property type="match status" value="1"/>
</dbReference>
<keyword evidence="3" id="KW-0067">ATP-binding</keyword>